<feature type="compositionally biased region" description="Basic and acidic residues" evidence="1">
    <location>
        <begin position="217"/>
        <end position="226"/>
    </location>
</feature>
<dbReference type="EMBL" id="JANQDX010000009">
    <property type="protein sequence ID" value="KAL0918850.1"/>
    <property type="molecule type" value="Genomic_DNA"/>
</dbReference>
<protein>
    <submittedName>
        <fullName evidence="2">Uncharacterized protein</fullName>
    </submittedName>
</protein>
<evidence type="ECO:0000313" key="2">
    <source>
        <dbReference type="EMBL" id="KAL0918850.1"/>
    </source>
</evidence>
<feature type="region of interest" description="Disordered" evidence="1">
    <location>
        <begin position="170"/>
        <end position="228"/>
    </location>
</feature>
<comment type="caution">
    <text evidence="2">The sequence shown here is derived from an EMBL/GenBank/DDBJ whole genome shotgun (WGS) entry which is preliminary data.</text>
</comment>
<evidence type="ECO:0000256" key="1">
    <source>
        <dbReference type="SAM" id="MobiDB-lite"/>
    </source>
</evidence>
<proteinExistence type="predicted"/>
<feature type="compositionally biased region" description="Low complexity" evidence="1">
    <location>
        <begin position="202"/>
        <end position="215"/>
    </location>
</feature>
<feature type="compositionally biased region" description="Basic and acidic residues" evidence="1">
    <location>
        <begin position="170"/>
        <end position="183"/>
    </location>
</feature>
<gene>
    <name evidence="2" type="ORF">M5K25_010891</name>
</gene>
<dbReference type="AlphaFoldDB" id="A0ABD0V1D1"/>
<accession>A0ABD0V1D1</accession>
<name>A0ABD0V1D1_DENTH</name>
<keyword evidence="3" id="KW-1185">Reference proteome</keyword>
<evidence type="ECO:0000313" key="3">
    <source>
        <dbReference type="Proteomes" id="UP001552299"/>
    </source>
</evidence>
<sequence length="614" mass="70473">MIFQIGASTSRSLTWRRPKIKRFYKSFSKKSNNSNKNSKLKEKRTVLQKIINNLEDYRQPVRRPITLADFMSKLQIDPSEVEDDEQEDEELLHVETCRVISVTSTVCQRDSIKNHDRGQIAISPTKMTDKITSESCLMVVQTDDNSEEELYFPSDDESDQQIVSQMERAKLNEDSEHTTKTSSDEAESNEVNQVQLRSVKPIKSSEAKASTSKSIKQPKEVKEKQTGRKSGTLYLLKKSNTLSKSNKVVLHLGSDTEEDDDISEIYQPLIKKKPKENTFVVTLIPPLHFREIMSRNVHNVEELKIFYVPPLRGSSGPGSLLYKSGEYEEENIDELRNFNEDTKILHTEMPRYCPKRIQQMIQKAGVHNMEKLKNDRNSKQLTAPPCPTKQRRIATFSTIEAPQIEHCCIEFSICKNYSSKTATTVALLALQPQKNDDMIVLDDDDGPIVLDDQAIFNRLGAFSWTSRAIRLLRPSSLLCGGSGGVFFSKKLRFSACFKWKQKESRFSAGFRWKQKEYRFSALPRFSELPSRKILHVVSDLLASINDMLGEKIIKYLDGEYYTNNVVCTSKDDMLISIFFYRLSNGYSQEFLNAHAWDNSLDKLRSLLTRMLGNR</sequence>
<dbReference type="Proteomes" id="UP001552299">
    <property type="component" value="Unassembled WGS sequence"/>
</dbReference>
<organism evidence="2 3">
    <name type="scientific">Dendrobium thyrsiflorum</name>
    <name type="common">Pinecone-like raceme dendrobium</name>
    <name type="synonym">Orchid</name>
    <dbReference type="NCBI Taxonomy" id="117978"/>
    <lineage>
        <taxon>Eukaryota</taxon>
        <taxon>Viridiplantae</taxon>
        <taxon>Streptophyta</taxon>
        <taxon>Embryophyta</taxon>
        <taxon>Tracheophyta</taxon>
        <taxon>Spermatophyta</taxon>
        <taxon>Magnoliopsida</taxon>
        <taxon>Liliopsida</taxon>
        <taxon>Asparagales</taxon>
        <taxon>Orchidaceae</taxon>
        <taxon>Epidendroideae</taxon>
        <taxon>Malaxideae</taxon>
        <taxon>Dendrobiinae</taxon>
        <taxon>Dendrobium</taxon>
    </lineage>
</organism>
<reference evidence="2 3" key="1">
    <citation type="journal article" date="2024" name="Plant Biotechnol. J.">
        <title>Dendrobium thyrsiflorum genome and its molecular insights into genes involved in important horticultural traits.</title>
        <authorList>
            <person name="Chen B."/>
            <person name="Wang J.Y."/>
            <person name="Zheng P.J."/>
            <person name="Li K.L."/>
            <person name="Liang Y.M."/>
            <person name="Chen X.F."/>
            <person name="Zhang C."/>
            <person name="Zhao X."/>
            <person name="He X."/>
            <person name="Zhang G.Q."/>
            <person name="Liu Z.J."/>
            <person name="Xu Q."/>
        </authorList>
    </citation>
    <scope>NUCLEOTIDE SEQUENCE [LARGE SCALE GENOMIC DNA]</scope>
    <source>
        <strain evidence="2">GZMU011</strain>
    </source>
</reference>